<keyword evidence="4" id="KW-0378">Hydrolase</keyword>
<comment type="cofactor">
    <cofactor evidence="1">
        <name>Mn(2+)</name>
        <dbReference type="ChEBI" id="CHEBI:29035"/>
    </cofactor>
</comment>
<evidence type="ECO:0000313" key="8">
    <source>
        <dbReference type="EMBL" id="TCT02871.1"/>
    </source>
</evidence>
<keyword evidence="3" id="KW-0479">Metal-binding</keyword>
<keyword evidence="9" id="KW-1185">Reference proteome</keyword>
<dbReference type="GO" id="GO:0016818">
    <property type="term" value="F:hydrolase activity, acting on acid anhydrides, in phosphorus-containing anhydrides"/>
    <property type="evidence" value="ECO:0007669"/>
    <property type="project" value="InterPro"/>
</dbReference>
<feature type="domain" description="Nudix hydrolase" evidence="7">
    <location>
        <begin position="21"/>
        <end position="215"/>
    </location>
</feature>
<evidence type="ECO:0000259" key="7">
    <source>
        <dbReference type="PROSITE" id="PS51462"/>
    </source>
</evidence>
<evidence type="ECO:0000256" key="6">
    <source>
        <dbReference type="ARBA" id="ARBA00023211"/>
    </source>
</evidence>
<dbReference type="PANTHER" id="PTHR12318:SF0">
    <property type="entry name" value="ACYL-COENZYME A DIPHOSPHATASE NUDT19"/>
    <property type="match status" value="1"/>
</dbReference>
<sequence length="243" mass="27196">MTDLAQRLTAAERRQDWPNTRPNDAAALILIDRSGREPRVLMGLRHPGHRFMPNVFVFPGGRVETSDKAMPVYGTLDGDSDRRLQQNVSRPSATRGRALAAAAIREMFEETGLMLGTKEAGAPECPEPWAAFGEAGVFPDLEALTFVLRAITPPRRPKRFDTRFFVADVQAVCSRVEGMVGPASELVETRWLTFKETEHAELPAITRVILDELRGRLDAGFQRTLPVPFYSMHHGRFVRTVLD</sequence>
<evidence type="ECO:0000256" key="2">
    <source>
        <dbReference type="ARBA" id="ARBA00001946"/>
    </source>
</evidence>
<dbReference type="InterPro" id="IPR015797">
    <property type="entry name" value="NUDIX_hydrolase-like_dom_sf"/>
</dbReference>
<accession>A0A4R3LRE7</accession>
<dbReference type="EMBL" id="SMAI01000011">
    <property type="protein sequence ID" value="TCT02871.1"/>
    <property type="molecule type" value="Genomic_DNA"/>
</dbReference>
<dbReference type="RefSeq" id="WP_132033303.1">
    <property type="nucleotide sequence ID" value="NZ_SMAI01000011.1"/>
</dbReference>
<dbReference type="SUPFAM" id="SSF55811">
    <property type="entry name" value="Nudix"/>
    <property type="match status" value="1"/>
</dbReference>
<dbReference type="InterPro" id="IPR000086">
    <property type="entry name" value="NUDIX_hydrolase_dom"/>
</dbReference>
<dbReference type="AlphaFoldDB" id="A0A4R3LRE7"/>
<dbReference type="Gene3D" id="3.90.79.10">
    <property type="entry name" value="Nucleoside Triphosphate Pyrophosphohydrolase"/>
    <property type="match status" value="1"/>
</dbReference>
<gene>
    <name evidence="8" type="ORF">EDC64_11143</name>
</gene>
<dbReference type="Proteomes" id="UP000294664">
    <property type="component" value="Unassembled WGS sequence"/>
</dbReference>
<evidence type="ECO:0000256" key="5">
    <source>
        <dbReference type="ARBA" id="ARBA00022842"/>
    </source>
</evidence>
<keyword evidence="6" id="KW-0464">Manganese</keyword>
<dbReference type="CDD" id="cd18870">
    <property type="entry name" value="NUDIX_AcylCoAdiphos_Nudt19"/>
    <property type="match status" value="1"/>
</dbReference>
<organism evidence="8 9">
    <name type="scientific">Aquabacter spiritensis</name>
    <dbReference type="NCBI Taxonomy" id="933073"/>
    <lineage>
        <taxon>Bacteria</taxon>
        <taxon>Pseudomonadati</taxon>
        <taxon>Pseudomonadota</taxon>
        <taxon>Alphaproteobacteria</taxon>
        <taxon>Hyphomicrobiales</taxon>
        <taxon>Xanthobacteraceae</taxon>
        <taxon>Aquabacter</taxon>
    </lineage>
</organism>
<dbReference type="PANTHER" id="PTHR12318">
    <property type="entry name" value="TESTOSTERONE-REGULATED PROTEIN RP2"/>
    <property type="match status" value="1"/>
</dbReference>
<protein>
    <recommendedName>
        <fullName evidence="7">Nudix hydrolase domain-containing protein</fullName>
    </recommendedName>
</protein>
<comment type="caution">
    <text evidence="8">The sequence shown here is derived from an EMBL/GenBank/DDBJ whole genome shotgun (WGS) entry which is preliminary data.</text>
</comment>
<keyword evidence="5" id="KW-0460">Magnesium</keyword>
<reference evidence="8 9" key="1">
    <citation type="submission" date="2019-03" db="EMBL/GenBank/DDBJ databases">
        <title>Genomic Encyclopedia of Type Strains, Phase IV (KMG-IV): sequencing the most valuable type-strain genomes for metagenomic binning, comparative biology and taxonomic classification.</title>
        <authorList>
            <person name="Goeker M."/>
        </authorList>
    </citation>
    <scope>NUCLEOTIDE SEQUENCE [LARGE SCALE GENOMIC DNA]</scope>
    <source>
        <strain evidence="8 9">DSM 9035</strain>
    </source>
</reference>
<evidence type="ECO:0000256" key="4">
    <source>
        <dbReference type="ARBA" id="ARBA00022801"/>
    </source>
</evidence>
<dbReference type="InterPro" id="IPR039121">
    <property type="entry name" value="NUDT19"/>
</dbReference>
<comment type="cofactor">
    <cofactor evidence="2">
        <name>Mg(2+)</name>
        <dbReference type="ChEBI" id="CHEBI:18420"/>
    </cofactor>
</comment>
<name>A0A4R3LRE7_9HYPH</name>
<evidence type="ECO:0000256" key="3">
    <source>
        <dbReference type="ARBA" id="ARBA00022723"/>
    </source>
</evidence>
<evidence type="ECO:0000256" key="1">
    <source>
        <dbReference type="ARBA" id="ARBA00001936"/>
    </source>
</evidence>
<dbReference type="GO" id="GO:0046872">
    <property type="term" value="F:metal ion binding"/>
    <property type="evidence" value="ECO:0007669"/>
    <property type="project" value="UniProtKB-KW"/>
</dbReference>
<proteinExistence type="predicted"/>
<dbReference type="OrthoDB" id="9805905at2"/>
<dbReference type="PROSITE" id="PS51462">
    <property type="entry name" value="NUDIX"/>
    <property type="match status" value="1"/>
</dbReference>
<evidence type="ECO:0000313" key="9">
    <source>
        <dbReference type="Proteomes" id="UP000294664"/>
    </source>
</evidence>